<feature type="compositionally biased region" description="Gly residues" evidence="1">
    <location>
        <begin position="377"/>
        <end position="387"/>
    </location>
</feature>
<dbReference type="Proteomes" id="UP000664859">
    <property type="component" value="Unassembled WGS sequence"/>
</dbReference>
<accession>A0A835YM35</accession>
<dbReference type="AlphaFoldDB" id="A0A835YM35"/>
<name>A0A835YM35_9STRA</name>
<evidence type="ECO:0000313" key="3">
    <source>
        <dbReference type="Proteomes" id="UP000664859"/>
    </source>
</evidence>
<comment type="caution">
    <text evidence="2">The sequence shown here is derived from an EMBL/GenBank/DDBJ whole genome shotgun (WGS) entry which is preliminary data.</text>
</comment>
<reference evidence="2" key="1">
    <citation type="submission" date="2021-02" db="EMBL/GenBank/DDBJ databases">
        <title>First Annotated Genome of the Yellow-green Alga Tribonema minus.</title>
        <authorList>
            <person name="Mahan K.M."/>
        </authorList>
    </citation>
    <scope>NUCLEOTIDE SEQUENCE</scope>
    <source>
        <strain evidence="2">UTEX B ZZ1240</strain>
    </source>
</reference>
<dbReference type="EMBL" id="JAFCMP010000519">
    <property type="protein sequence ID" value="KAG5177991.1"/>
    <property type="molecule type" value="Genomic_DNA"/>
</dbReference>
<evidence type="ECO:0000313" key="2">
    <source>
        <dbReference type="EMBL" id="KAG5177991.1"/>
    </source>
</evidence>
<evidence type="ECO:0000256" key="1">
    <source>
        <dbReference type="SAM" id="MobiDB-lite"/>
    </source>
</evidence>
<organism evidence="2 3">
    <name type="scientific">Tribonema minus</name>
    <dbReference type="NCBI Taxonomy" id="303371"/>
    <lineage>
        <taxon>Eukaryota</taxon>
        <taxon>Sar</taxon>
        <taxon>Stramenopiles</taxon>
        <taxon>Ochrophyta</taxon>
        <taxon>PX clade</taxon>
        <taxon>Xanthophyceae</taxon>
        <taxon>Tribonematales</taxon>
        <taxon>Tribonemataceae</taxon>
        <taxon>Tribonema</taxon>
    </lineage>
</organism>
<feature type="region of interest" description="Disordered" evidence="1">
    <location>
        <begin position="308"/>
        <end position="387"/>
    </location>
</feature>
<proteinExistence type="predicted"/>
<keyword evidence="3" id="KW-1185">Reference proteome</keyword>
<feature type="compositionally biased region" description="Basic and acidic residues" evidence="1">
    <location>
        <begin position="362"/>
        <end position="374"/>
    </location>
</feature>
<protein>
    <submittedName>
        <fullName evidence="2">Uncharacterized protein</fullName>
    </submittedName>
</protein>
<gene>
    <name evidence="2" type="ORF">JKP88DRAFT_330925</name>
</gene>
<feature type="compositionally biased region" description="Gly residues" evidence="1">
    <location>
        <begin position="337"/>
        <end position="347"/>
    </location>
</feature>
<sequence length="387" mass="40600">MEVGAAVRVLRDGQWRRGTIAFVNPDGSYDILVTADLTEVNGVGQDAIEALFAFETDLSLPTDDTTSSTADLTTLVERLQGFGKQLFLLPDYEAAGDVYELALQHLTPPLTIGSEVLVPLDDGRVCRAGMISAMSSETGTVDVIFDEEDEHGVDEEEAVAASRVLRLSLLPLQHVTMLVNSAKCAAKAGSTQDARERVVSLSTRALVLGKHYLATAPAGEARRRLHALCLNALHLRARAHLAAARVKPALRDAQAMRKAAAGGADDAAARAAERLVSEIKRAERALLRGDRRLAREVGAWVEASLKRHDEAVNGEGEGEEEGDREREGEGEGEGEAGGEGNVGGGGDGGEEGEGGGGDQGAEESKGDGAERDSGEAEQGGGGRCTPS</sequence>